<protein>
    <submittedName>
        <fullName evidence="2">Uncharacterized protein</fullName>
    </submittedName>
</protein>
<feature type="region of interest" description="Disordered" evidence="1">
    <location>
        <begin position="1"/>
        <end position="40"/>
    </location>
</feature>
<feature type="compositionally biased region" description="Basic and acidic residues" evidence="1">
    <location>
        <begin position="24"/>
        <end position="40"/>
    </location>
</feature>
<feature type="non-terminal residue" evidence="2">
    <location>
        <position position="1"/>
    </location>
</feature>
<feature type="non-terminal residue" evidence="2">
    <location>
        <position position="40"/>
    </location>
</feature>
<reference evidence="2" key="1">
    <citation type="submission" date="2018-05" db="EMBL/GenBank/DDBJ databases">
        <authorList>
            <person name="Lanie J.A."/>
            <person name="Ng W.-L."/>
            <person name="Kazmierczak K.M."/>
            <person name="Andrzejewski T.M."/>
            <person name="Davidsen T.M."/>
            <person name="Wayne K.J."/>
            <person name="Tettelin H."/>
            <person name="Glass J.I."/>
            <person name="Rusch D."/>
            <person name="Podicherti R."/>
            <person name="Tsui H.-C.T."/>
            <person name="Winkler M.E."/>
        </authorList>
    </citation>
    <scope>NUCLEOTIDE SEQUENCE</scope>
</reference>
<name>A0A383EXJ5_9ZZZZ</name>
<accession>A0A383EXJ5</accession>
<dbReference type="AlphaFoldDB" id="A0A383EXJ5"/>
<dbReference type="EMBL" id="UINC01229586">
    <property type="protein sequence ID" value="SVE61359.1"/>
    <property type="molecule type" value="Genomic_DNA"/>
</dbReference>
<evidence type="ECO:0000313" key="2">
    <source>
        <dbReference type="EMBL" id="SVE61359.1"/>
    </source>
</evidence>
<gene>
    <name evidence="2" type="ORF">METZ01_LOCUS514213</name>
</gene>
<evidence type="ECO:0000256" key="1">
    <source>
        <dbReference type="SAM" id="MobiDB-lite"/>
    </source>
</evidence>
<sequence>PGGVRSLPRLGPAERGGGGTSRQRIHETRVDTVPRVEGRL</sequence>
<proteinExistence type="predicted"/>
<organism evidence="2">
    <name type="scientific">marine metagenome</name>
    <dbReference type="NCBI Taxonomy" id="408172"/>
    <lineage>
        <taxon>unclassified sequences</taxon>
        <taxon>metagenomes</taxon>
        <taxon>ecological metagenomes</taxon>
    </lineage>
</organism>